<evidence type="ECO:0000313" key="3">
    <source>
        <dbReference type="Proteomes" id="UP001219568"/>
    </source>
</evidence>
<name>A0AAD6I2Q6_PENCN</name>
<comment type="caution">
    <text evidence="2">The sequence shown here is derived from an EMBL/GenBank/DDBJ whole genome shotgun (WGS) entry which is preliminary data.</text>
</comment>
<organism evidence="2 3">
    <name type="scientific">Penicillium canescens</name>
    <dbReference type="NCBI Taxonomy" id="5083"/>
    <lineage>
        <taxon>Eukaryota</taxon>
        <taxon>Fungi</taxon>
        <taxon>Dikarya</taxon>
        <taxon>Ascomycota</taxon>
        <taxon>Pezizomycotina</taxon>
        <taxon>Eurotiomycetes</taxon>
        <taxon>Eurotiomycetidae</taxon>
        <taxon>Eurotiales</taxon>
        <taxon>Aspergillaceae</taxon>
        <taxon>Penicillium</taxon>
    </lineage>
</organism>
<keyword evidence="3" id="KW-1185">Reference proteome</keyword>
<feature type="region of interest" description="Disordered" evidence="1">
    <location>
        <begin position="1"/>
        <end position="125"/>
    </location>
</feature>
<feature type="compositionally biased region" description="Acidic residues" evidence="1">
    <location>
        <begin position="60"/>
        <end position="71"/>
    </location>
</feature>
<protein>
    <submittedName>
        <fullName evidence="2">Uncharacterized protein</fullName>
    </submittedName>
</protein>
<evidence type="ECO:0000256" key="1">
    <source>
        <dbReference type="SAM" id="MobiDB-lite"/>
    </source>
</evidence>
<dbReference type="Pfam" id="PF09365">
    <property type="entry name" value="DUF2461"/>
    <property type="match status" value="1"/>
</dbReference>
<dbReference type="AlphaFoldDB" id="A0AAD6I2Q6"/>
<feature type="compositionally biased region" description="Basic and acidic residues" evidence="1">
    <location>
        <begin position="82"/>
        <end position="96"/>
    </location>
</feature>
<dbReference type="NCBIfam" id="TIGR02453">
    <property type="entry name" value="TIGR02453 family protein"/>
    <property type="match status" value="1"/>
</dbReference>
<dbReference type="PANTHER" id="PTHR36452">
    <property type="entry name" value="CHROMOSOME 12, WHOLE GENOME SHOTGUN SEQUENCE"/>
    <property type="match status" value="1"/>
</dbReference>
<sequence length="395" mass="43900">MPPSSRPVTASPEAPVAPKRRASARLSAVGPEVKRVRSNVDLPNRRAKSTTKKSKYFEPESSDEPSLESDDSQGATSGSAYEEGKESSSEAEREEPSESEEDTKPKAGPKGGPRQSASSAKGQELWREGVRAGLGPGKEVIIAKPKARDAGNTPYKDETLHPNTKLFLIDLAENNEREWMKAHDPDYRAAKKDFETFVETLTSKISEVDATVPELPAKDLIFRIHRDVRFSKNPLPYKTHFSAAWSRTGKKGPYAAYYVHFQPGSCFIGCGLWHPEAEPLALLREDIDEHADRWKEVLREPELRREFLKGASDDDDAVVNAFTHHNRESALKVKPKGYDVNNANIKLLRLRSFTMGKPMADEDLAGSDAQEKIAALVAIMEPFVTYLNSIVMPDQ</sequence>
<feature type="compositionally biased region" description="Basic residues" evidence="1">
    <location>
        <begin position="45"/>
        <end position="54"/>
    </location>
</feature>
<proteinExistence type="predicted"/>
<dbReference type="EMBL" id="JAQJZL010000015">
    <property type="protein sequence ID" value="KAJ6027861.1"/>
    <property type="molecule type" value="Genomic_DNA"/>
</dbReference>
<reference evidence="2" key="2">
    <citation type="submission" date="2023-01" db="EMBL/GenBank/DDBJ databases">
        <authorList>
            <person name="Petersen C."/>
        </authorList>
    </citation>
    <scope>NUCLEOTIDE SEQUENCE</scope>
    <source>
        <strain evidence="2">IBT 15450</strain>
    </source>
</reference>
<reference evidence="2" key="1">
    <citation type="journal article" date="2023" name="IMA Fungus">
        <title>Comparative genomic study of the Penicillium genus elucidates a diverse pangenome and 15 lateral gene transfer events.</title>
        <authorList>
            <person name="Petersen C."/>
            <person name="Sorensen T."/>
            <person name="Nielsen M.R."/>
            <person name="Sondergaard T.E."/>
            <person name="Sorensen J.L."/>
            <person name="Fitzpatrick D.A."/>
            <person name="Frisvad J.C."/>
            <person name="Nielsen K.L."/>
        </authorList>
    </citation>
    <scope>NUCLEOTIDE SEQUENCE</scope>
    <source>
        <strain evidence="2">IBT 15450</strain>
    </source>
</reference>
<accession>A0AAD6I2Q6</accession>
<evidence type="ECO:0000313" key="2">
    <source>
        <dbReference type="EMBL" id="KAJ6027861.1"/>
    </source>
</evidence>
<dbReference type="InterPro" id="IPR012808">
    <property type="entry name" value="CHP02453"/>
</dbReference>
<dbReference type="PANTHER" id="PTHR36452:SF1">
    <property type="entry name" value="DUF2461 DOMAIN-CONTAINING PROTEIN"/>
    <property type="match status" value="1"/>
</dbReference>
<dbReference type="Proteomes" id="UP001219568">
    <property type="component" value="Unassembled WGS sequence"/>
</dbReference>
<gene>
    <name evidence="2" type="ORF">N7460_012678</name>
</gene>